<protein>
    <submittedName>
        <fullName evidence="1">Uncharacterized protein</fullName>
    </submittedName>
</protein>
<proteinExistence type="predicted"/>
<dbReference type="AlphaFoldDB" id="A0A3B0S584"/>
<sequence>NTCPVNSATNDQQVIIRHFVYVRN</sequence>
<reference evidence="1" key="1">
    <citation type="submission" date="2018-06" db="EMBL/GenBank/DDBJ databases">
        <authorList>
            <person name="Zhirakovskaya E."/>
        </authorList>
    </citation>
    <scope>NUCLEOTIDE SEQUENCE</scope>
</reference>
<evidence type="ECO:0000313" key="1">
    <source>
        <dbReference type="EMBL" id="VAV98191.1"/>
    </source>
</evidence>
<organism evidence="1">
    <name type="scientific">hydrothermal vent metagenome</name>
    <dbReference type="NCBI Taxonomy" id="652676"/>
    <lineage>
        <taxon>unclassified sequences</taxon>
        <taxon>metagenomes</taxon>
        <taxon>ecological metagenomes</taxon>
    </lineage>
</organism>
<feature type="non-terminal residue" evidence="1">
    <location>
        <position position="1"/>
    </location>
</feature>
<gene>
    <name evidence="1" type="ORF">MNBD_ALPHA01-798</name>
</gene>
<dbReference type="EMBL" id="UOEJ01000098">
    <property type="protein sequence ID" value="VAV98191.1"/>
    <property type="molecule type" value="Genomic_DNA"/>
</dbReference>
<name>A0A3B0S584_9ZZZZ</name>
<accession>A0A3B0S584</accession>